<dbReference type="InterPro" id="IPR041679">
    <property type="entry name" value="DNA2/NAM7-like_C"/>
</dbReference>
<feature type="domain" description="RNA helicase aquarius beta-barrel" evidence="4">
    <location>
        <begin position="426"/>
        <end position="584"/>
    </location>
</feature>
<feature type="domain" description="RNA helicase aquarius N-terminal" evidence="3">
    <location>
        <begin position="1"/>
        <end position="345"/>
    </location>
</feature>
<dbReference type="InterPro" id="IPR047187">
    <property type="entry name" value="SF1_C_Upf1"/>
</dbReference>
<evidence type="ECO:0000259" key="5">
    <source>
        <dbReference type="Pfam" id="PF21144"/>
    </source>
</evidence>
<reference evidence="7" key="1">
    <citation type="journal article" date="2018" name="Nat. Microbiol.">
        <title>Leveraging single-cell genomics to expand the fungal tree of life.</title>
        <authorList>
            <person name="Ahrendt S.R."/>
            <person name="Quandt C.A."/>
            <person name="Ciobanu D."/>
            <person name="Clum A."/>
            <person name="Salamov A."/>
            <person name="Andreopoulos B."/>
            <person name="Cheng J.F."/>
            <person name="Woyke T."/>
            <person name="Pelin A."/>
            <person name="Henrissat B."/>
            <person name="Reynolds N.K."/>
            <person name="Benny G.L."/>
            <person name="Smith M.E."/>
            <person name="James T.Y."/>
            <person name="Grigoriev I.V."/>
        </authorList>
    </citation>
    <scope>NUCLEOTIDE SEQUENCE [LARGE SCALE GENOMIC DNA]</scope>
    <source>
        <strain evidence="7">Benny S71-1</strain>
    </source>
</reference>
<dbReference type="OrthoDB" id="1879at2759"/>
<gene>
    <name evidence="6" type="ORF">SYNPS1DRAFT_13565</name>
</gene>
<dbReference type="Pfam" id="PF21144">
    <property type="entry name" value="Aquarius_N_3rd"/>
    <property type="match status" value="1"/>
</dbReference>
<organism evidence="6 7">
    <name type="scientific">Syncephalis pseudoplumigaleata</name>
    <dbReference type="NCBI Taxonomy" id="1712513"/>
    <lineage>
        <taxon>Eukaryota</taxon>
        <taxon>Fungi</taxon>
        <taxon>Fungi incertae sedis</taxon>
        <taxon>Zoopagomycota</taxon>
        <taxon>Zoopagomycotina</taxon>
        <taxon>Zoopagomycetes</taxon>
        <taxon>Zoopagales</taxon>
        <taxon>Piptocephalidaceae</taxon>
        <taxon>Syncephalis</taxon>
    </lineage>
</organism>
<dbReference type="PIRSF" id="PIRSF038901">
    <property type="entry name" value="AQR_cwf11"/>
    <property type="match status" value="1"/>
</dbReference>
<dbReference type="GO" id="GO:0000398">
    <property type="term" value="P:mRNA splicing, via spliceosome"/>
    <property type="evidence" value="ECO:0007669"/>
    <property type="project" value="InterPro"/>
</dbReference>
<dbReference type="InterPro" id="IPR041677">
    <property type="entry name" value="DNA2/NAM7_AAA_11"/>
</dbReference>
<evidence type="ECO:0000313" key="6">
    <source>
        <dbReference type="EMBL" id="RKP26860.1"/>
    </source>
</evidence>
<evidence type="ECO:0000259" key="3">
    <source>
        <dbReference type="Pfam" id="PF16399"/>
    </source>
</evidence>
<dbReference type="CDD" id="cd17935">
    <property type="entry name" value="EEXXQc_AQR"/>
    <property type="match status" value="1"/>
</dbReference>
<dbReference type="Pfam" id="PF21143">
    <property type="entry name" value="Aquarius_N_2nd"/>
    <property type="match status" value="1"/>
</dbReference>
<feature type="non-terminal residue" evidence="6">
    <location>
        <position position="1"/>
    </location>
</feature>
<evidence type="ECO:0000259" key="1">
    <source>
        <dbReference type="Pfam" id="PF13086"/>
    </source>
</evidence>
<name>A0A4P9Z5G1_9FUNG</name>
<dbReference type="PANTHER" id="PTHR10887:SF5">
    <property type="entry name" value="RNA HELICASE AQUARIUS"/>
    <property type="match status" value="1"/>
</dbReference>
<feature type="domain" description="RNA helicase aquarius insertion" evidence="5">
    <location>
        <begin position="632"/>
        <end position="704"/>
    </location>
</feature>
<evidence type="ECO:0000259" key="2">
    <source>
        <dbReference type="Pfam" id="PF13087"/>
    </source>
</evidence>
<dbReference type="GO" id="GO:0004386">
    <property type="term" value="F:helicase activity"/>
    <property type="evidence" value="ECO:0007669"/>
    <property type="project" value="InterPro"/>
</dbReference>
<dbReference type="InterPro" id="IPR045055">
    <property type="entry name" value="DNA2/NAM7-like"/>
</dbReference>
<feature type="domain" description="DNA2/NAM7 helicase-like C-terminal" evidence="2">
    <location>
        <begin position="1024"/>
        <end position="1216"/>
    </location>
</feature>
<dbReference type="InterPro" id="IPR032174">
    <property type="entry name" value="Aquarius_N"/>
</dbReference>
<dbReference type="GO" id="GO:0003729">
    <property type="term" value="F:mRNA binding"/>
    <property type="evidence" value="ECO:0007669"/>
    <property type="project" value="TreeGrafter"/>
</dbReference>
<proteinExistence type="predicted"/>
<dbReference type="Gene3D" id="3.40.50.300">
    <property type="entry name" value="P-loop containing nucleotide triphosphate hydrolases"/>
    <property type="match status" value="2"/>
</dbReference>
<dbReference type="InterPro" id="IPR048967">
    <property type="entry name" value="Aquarius_insert"/>
</dbReference>
<dbReference type="Pfam" id="PF16399">
    <property type="entry name" value="Aquarius_N_1st"/>
    <property type="match status" value="1"/>
</dbReference>
<dbReference type="CDD" id="cd18808">
    <property type="entry name" value="SF1_C_Upf1"/>
    <property type="match status" value="1"/>
</dbReference>
<dbReference type="SUPFAM" id="SSF52540">
    <property type="entry name" value="P-loop containing nucleoside triphosphate hydrolases"/>
    <property type="match status" value="1"/>
</dbReference>
<feature type="domain" description="DNA2/NAM7 helicase helicase" evidence="1">
    <location>
        <begin position="718"/>
        <end position="1014"/>
    </location>
</feature>
<dbReference type="GO" id="GO:0016787">
    <property type="term" value="F:hydrolase activity"/>
    <property type="evidence" value="ECO:0007669"/>
    <property type="project" value="UniProtKB-KW"/>
</dbReference>
<keyword evidence="6" id="KW-0378">Hydrolase</keyword>
<dbReference type="EMBL" id="KZ989318">
    <property type="protein sequence ID" value="RKP26860.1"/>
    <property type="molecule type" value="Genomic_DNA"/>
</dbReference>
<dbReference type="PANTHER" id="PTHR10887">
    <property type="entry name" value="DNA2/NAM7 HELICASE FAMILY"/>
    <property type="match status" value="1"/>
</dbReference>
<dbReference type="Proteomes" id="UP000278143">
    <property type="component" value="Unassembled WGS sequence"/>
</dbReference>
<dbReference type="FunFam" id="3.40.50.300:FF:002863">
    <property type="entry name" value="Pre-mRNA-splicing factor cwf11"/>
    <property type="match status" value="1"/>
</dbReference>
<dbReference type="Pfam" id="PF13087">
    <property type="entry name" value="AAA_12"/>
    <property type="match status" value="1"/>
</dbReference>
<accession>A0A4P9Z5G1</accession>
<dbReference type="Pfam" id="PF13086">
    <property type="entry name" value="AAA_11"/>
    <property type="match status" value="1"/>
</dbReference>
<evidence type="ECO:0000313" key="7">
    <source>
        <dbReference type="Proteomes" id="UP000278143"/>
    </source>
</evidence>
<keyword evidence="7" id="KW-1185">Reference proteome</keyword>
<sequence>YLWPHYDPSTASDAHVLSIAVMVNEKRRQRVPVWEHFGEDTGRFGDLFHRILKLSLVEAGRDLWERERLLTFMSHATQSLEHPLTRAETMRLCSVGIWHALCSPARREAALAAAPPMVKKIYKALDKRHKTADEDGRARMELEWYWLSRLVLDATEVMASIPEEAPLDNEQAVRYCERFLELAIGLISQLPTRRFVNTLLDDHHLVLLCKETGILRRTPEGNTLRQLWDMLTAYVDFEVDDHTGQSLTIEERVARHNDRLLAFQGVAYADFRASLADLALSPLSAIERPDVLREQLNQLSTDDLYRLCDAVQLRRVKPARPDAASEENYAPSFIIEAFIQRYHQRTSQLDRINTTSLYPNEVELFDELLMRTSRYNDDAVLPLPRLNLQFLTLYDYLRRSFTLCRLESAYEIRQDIEEAVQRLMPQRAYPDNVTVFNGWSRMATKIETLDVVEVGQPALGEERPQFVTARVKIDLAPFTESIRREWDTLRPGDIIYLLTVRARDWHQLLMGTCICSEHYGLEHARGAQIVEIFAGGRGNPVSLPKMNVHERLLRIQFDPNQYYEDKQRKSSEDIYTTMNVLVRRHAKENNFKGVLETMRDLMQSELVVPDWLQNVFLGYGDPRSVHYRQMPNQPKKLDYRDTFLDIEHLRASFPNALLKPGDEQASWPEEPPFVIERADDAEDGREQLLVTSYPLPNMGPYASDIVRRNSVPFTPVQVEAIRAGTSPGLTLIVGPPGTGKTDVAVQIISNLYHNYPQQRILLMARSNQALNQLFEKIVALDIDDRHLLRLGHGEEALETEESFNKAGRVSSFLERRVALLQQVSRLAVSLGLSGDHGYTCETAGYFFLYHVLARWEPFEANATQQHWDSSQIAIKFPFTAYFSDAPQPLFPVNSPSEEAMEIARGCFRHIRHIFEELEQIRAFELLRTNKDRANYLLAKEAKIVAMTTMHAALKRRELVALGFQYDTVVMEEAAQVLESETLIPLLLQAPTEGQTRLKRVVLIGDHNQLPPVVQNPAFEKYSNLEQSMFARFVRLGVPTIELDRQGRARPSIAKLYNWRYAQLGDLPAVTESHLFHLANPGFTYEYQFVDVPDYEGKGETSPLPHYYQNLGEAEYVVAVYQYMRLLGYPADKITILATYNGQRALLMDVLQRRCGWHPYFGMPSKVATVDQYQGQQNDYVLLSLVRTQHIGYMRDVRRLTVAMSRARLGLYMFGRMRVFEACAELKPMVALWRARPLQLSLRSKETFNSERKMDDTADGDSIASVAEMGERVYQMMRDQLGVTNATTAAADTAEDDEDMQALQEAAQVEIEAMEVDETTTADA</sequence>
<dbReference type="InterPro" id="IPR026300">
    <property type="entry name" value="CWF11_fam"/>
</dbReference>
<evidence type="ECO:0000259" key="4">
    <source>
        <dbReference type="Pfam" id="PF21143"/>
    </source>
</evidence>
<dbReference type="InterPro" id="IPR048966">
    <property type="entry name" value="Aquarius_b-barrel"/>
</dbReference>
<protein>
    <submittedName>
        <fullName evidence="6">P-loop containing nucleoside triphosphate hydrolase protein</fullName>
    </submittedName>
</protein>
<dbReference type="GO" id="GO:0071013">
    <property type="term" value="C:catalytic step 2 spliceosome"/>
    <property type="evidence" value="ECO:0007669"/>
    <property type="project" value="TreeGrafter"/>
</dbReference>
<dbReference type="InterPro" id="IPR027417">
    <property type="entry name" value="P-loop_NTPase"/>
</dbReference>